<reference evidence="2" key="1">
    <citation type="submission" date="2018-10" db="EMBL/GenBank/DDBJ databases">
        <title>Population genomic analysis revealed the cold adaptation of white poplar.</title>
        <authorList>
            <person name="Liu Y.-J."/>
        </authorList>
    </citation>
    <scope>NUCLEOTIDE SEQUENCE [LARGE SCALE GENOMIC DNA]</scope>
    <source>
        <strain evidence="2">PAL-ZL1</strain>
    </source>
</reference>
<keyword evidence="1" id="KW-0472">Membrane</keyword>
<evidence type="ECO:0000256" key="1">
    <source>
        <dbReference type="SAM" id="Phobius"/>
    </source>
</evidence>
<organism evidence="2">
    <name type="scientific">Populus alba</name>
    <name type="common">White poplar</name>
    <dbReference type="NCBI Taxonomy" id="43335"/>
    <lineage>
        <taxon>Eukaryota</taxon>
        <taxon>Viridiplantae</taxon>
        <taxon>Streptophyta</taxon>
        <taxon>Embryophyta</taxon>
        <taxon>Tracheophyta</taxon>
        <taxon>Spermatophyta</taxon>
        <taxon>Magnoliopsida</taxon>
        <taxon>eudicotyledons</taxon>
        <taxon>Gunneridae</taxon>
        <taxon>Pentapetalae</taxon>
        <taxon>rosids</taxon>
        <taxon>fabids</taxon>
        <taxon>Malpighiales</taxon>
        <taxon>Salicaceae</taxon>
        <taxon>Saliceae</taxon>
        <taxon>Populus</taxon>
    </lineage>
</organism>
<dbReference type="AlphaFoldDB" id="A0A4U5MB32"/>
<dbReference type="EMBL" id="RCHU01001211">
    <property type="protein sequence ID" value="TKR66329.1"/>
    <property type="molecule type" value="Genomic_DNA"/>
</dbReference>
<keyword evidence="1" id="KW-1133">Transmembrane helix</keyword>
<keyword evidence="1" id="KW-0812">Transmembrane</keyword>
<protein>
    <submittedName>
        <fullName evidence="2">Uncharacterized protein</fullName>
    </submittedName>
</protein>
<comment type="caution">
    <text evidence="2">The sequence shown here is derived from an EMBL/GenBank/DDBJ whole genome shotgun (WGS) entry which is preliminary data.</text>
</comment>
<proteinExistence type="predicted"/>
<accession>A0A4U5MB32</accession>
<name>A0A4U5MB32_POPAL</name>
<evidence type="ECO:0000313" key="2">
    <source>
        <dbReference type="EMBL" id="TKR66329.1"/>
    </source>
</evidence>
<feature type="transmembrane region" description="Helical" evidence="1">
    <location>
        <begin position="20"/>
        <end position="42"/>
    </location>
</feature>
<sequence length="148" mass="16854">MEGNGIPASGNKEETCSAVMPLACLRPFLLFFFLLFLCPVYFRRPADFEMTKEPRMKVSTSTDFWVVFCRDENNGRIDSPLCVVPLLFFPRLGLASVFLPLLWISSSSHVRPFSGFYKAKEGHVFMPSEMASIVEARDRGREILEFPC</sequence>
<gene>
    <name evidence="2" type="ORF">D5086_0000312490</name>
</gene>